<feature type="non-terminal residue" evidence="1">
    <location>
        <position position="1"/>
    </location>
</feature>
<gene>
    <name evidence="1" type="ORF">RPERSI_LOCUS18736</name>
</gene>
<sequence length="41" mass="4855">NEEKTEGLNFPSKKFKLNSSKINKLKQFYSTELNIPKLRIK</sequence>
<dbReference type="EMBL" id="CAJVQC010050147">
    <property type="protein sequence ID" value="CAG8788610.1"/>
    <property type="molecule type" value="Genomic_DNA"/>
</dbReference>
<accession>A0ACA9RE68</accession>
<reference evidence="1" key="1">
    <citation type="submission" date="2021-06" db="EMBL/GenBank/DDBJ databases">
        <authorList>
            <person name="Kallberg Y."/>
            <person name="Tangrot J."/>
            <person name="Rosling A."/>
        </authorList>
    </citation>
    <scope>NUCLEOTIDE SEQUENCE</scope>
    <source>
        <strain evidence="1">MA461A</strain>
    </source>
</reference>
<name>A0ACA9RE68_9GLOM</name>
<proteinExistence type="predicted"/>
<comment type="caution">
    <text evidence="1">The sequence shown here is derived from an EMBL/GenBank/DDBJ whole genome shotgun (WGS) entry which is preliminary data.</text>
</comment>
<protein>
    <submittedName>
        <fullName evidence="1">22674_t:CDS:1</fullName>
    </submittedName>
</protein>
<evidence type="ECO:0000313" key="1">
    <source>
        <dbReference type="EMBL" id="CAG8788610.1"/>
    </source>
</evidence>
<evidence type="ECO:0000313" key="2">
    <source>
        <dbReference type="Proteomes" id="UP000789920"/>
    </source>
</evidence>
<keyword evidence="2" id="KW-1185">Reference proteome</keyword>
<organism evidence="1 2">
    <name type="scientific">Racocetra persica</name>
    <dbReference type="NCBI Taxonomy" id="160502"/>
    <lineage>
        <taxon>Eukaryota</taxon>
        <taxon>Fungi</taxon>
        <taxon>Fungi incertae sedis</taxon>
        <taxon>Mucoromycota</taxon>
        <taxon>Glomeromycotina</taxon>
        <taxon>Glomeromycetes</taxon>
        <taxon>Diversisporales</taxon>
        <taxon>Gigasporaceae</taxon>
        <taxon>Racocetra</taxon>
    </lineage>
</organism>
<feature type="non-terminal residue" evidence="1">
    <location>
        <position position="41"/>
    </location>
</feature>
<dbReference type="Proteomes" id="UP000789920">
    <property type="component" value="Unassembled WGS sequence"/>
</dbReference>